<dbReference type="Pfam" id="PF03473">
    <property type="entry name" value="MOSC"/>
    <property type="match status" value="1"/>
</dbReference>
<dbReference type="Proteomes" id="UP000324585">
    <property type="component" value="Unassembled WGS sequence"/>
</dbReference>
<dbReference type="InterPro" id="IPR005303">
    <property type="entry name" value="MOCOS_middle"/>
</dbReference>
<gene>
    <name evidence="2" type="ORF">FVE85_6351</name>
</gene>
<dbReference type="OMA" id="AHDRSFM"/>
<dbReference type="Pfam" id="PF03476">
    <property type="entry name" value="MOSC_N"/>
    <property type="match status" value="1"/>
</dbReference>
<reference evidence="3" key="1">
    <citation type="journal article" date="2019" name="Nat. Commun.">
        <title>Expansion of phycobilisome linker gene families in mesophilic red algae.</title>
        <authorList>
            <person name="Lee J."/>
            <person name="Kim D."/>
            <person name="Bhattacharya D."/>
            <person name="Yoon H.S."/>
        </authorList>
    </citation>
    <scope>NUCLEOTIDE SEQUENCE [LARGE SCALE GENOMIC DNA]</scope>
    <source>
        <strain evidence="3">CCMP 1328</strain>
    </source>
</reference>
<accession>A0A5J4Z508</accession>
<dbReference type="SUPFAM" id="SSF141673">
    <property type="entry name" value="MOSC N-terminal domain-like"/>
    <property type="match status" value="1"/>
</dbReference>
<sequence length="294" mass="32906">MASGIKVSGLFIYPIKSCKGIPVERAALAPQGLLHDRMIMLVDEKGKFLSQRKAPRMALIEVDVDAALLMRPEKLECILRAPGMDAFPLRWERDAYDAYKPHSVAQIWKDQVHTEDMGDAAAEWFAMFLGISGCRLVRLREDWNRTLEDGFVENPAAHVVSLADGYPLLLTSEESMKDLNEKIPAGTPGRPLHMDRFRPNVVVCGLERAWQEDGWRRIRIGADVVFQVPKPCARCKLPNTDQTTAMVGTEPLKTLLKERKFGAEVMFGQNLVHETNAGILEVGAMVEILEEVSP</sequence>
<keyword evidence="3" id="KW-1185">Reference proteome</keyword>
<dbReference type="GO" id="GO:0003824">
    <property type="term" value="F:catalytic activity"/>
    <property type="evidence" value="ECO:0007669"/>
    <property type="project" value="InterPro"/>
</dbReference>
<evidence type="ECO:0000313" key="2">
    <source>
        <dbReference type="EMBL" id="KAA8498766.1"/>
    </source>
</evidence>
<dbReference type="PANTHER" id="PTHR14237">
    <property type="entry name" value="MOLYBDOPTERIN COFACTOR SULFURASE MOSC"/>
    <property type="match status" value="1"/>
</dbReference>
<comment type="caution">
    <text evidence="2">The sequence shown here is derived from an EMBL/GenBank/DDBJ whole genome shotgun (WGS) entry which is preliminary data.</text>
</comment>
<proteinExistence type="predicted"/>
<dbReference type="OrthoDB" id="5718at2759"/>
<dbReference type="PANTHER" id="PTHR14237:SF19">
    <property type="entry name" value="MITOCHONDRIAL AMIDOXIME REDUCING COMPONENT 1"/>
    <property type="match status" value="1"/>
</dbReference>
<dbReference type="PROSITE" id="PS51340">
    <property type="entry name" value="MOSC"/>
    <property type="match status" value="1"/>
</dbReference>
<evidence type="ECO:0000313" key="3">
    <source>
        <dbReference type="Proteomes" id="UP000324585"/>
    </source>
</evidence>
<dbReference type="EMBL" id="VRMN01000001">
    <property type="protein sequence ID" value="KAA8498766.1"/>
    <property type="molecule type" value="Genomic_DNA"/>
</dbReference>
<feature type="domain" description="MOSC" evidence="1">
    <location>
        <begin position="134"/>
        <end position="289"/>
    </location>
</feature>
<dbReference type="InterPro" id="IPR005302">
    <property type="entry name" value="MoCF_Sase_C"/>
</dbReference>
<dbReference type="GO" id="GO:0030151">
    <property type="term" value="F:molybdenum ion binding"/>
    <property type="evidence" value="ECO:0007669"/>
    <property type="project" value="InterPro"/>
</dbReference>
<organism evidence="2 3">
    <name type="scientific">Porphyridium purpureum</name>
    <name type="common">Red alga</name>
    <name type="synonym">Porphyridium cruentum</name>
    <dbReference type="NCBI Taxonomy" id="35688"/>
    <lineage>
        <taxon>Eukaryota</taxon>
        <taxon>Rhodophyta</taxon>
        <taxon>Bangiophyceae</taxon>
        <taxon>Porphyridiales</taxon>
        <taxon>Porphyridiaceae</taxon>
        <taxon>Porphyridium</taxon>
    </lineage>
</organism>
<evidence type="ECO:0000259" key="1">
    <source>
        <dbReference type="PROSITE" id="PS51340"/>
    </source>
</evidence>
<protein>
    <submittedName>
        <fullName evidence="2">Protein YcbX</fullName>
    </submittedName>
</protein>
<dbReference type="AlphaFoldDB" id="A0A5J4Z508"/>
<name>A0A5J4Z508_PORPP</name>
<dbReference type="SUPFAM" id="SSF50800">
    <property type="entry name" value="PK beta-barrel domain-like"/>
    <property type="match status" value="1"/>
</dbReference>
<dbReference type="GO" id="GO:0030170">
    <property type="term" value="F:pyridoxal phosphate binding"/>
    <property type="evidence" value="ECO:0007669"/>
    <property type="project" value="InterPro"/>
</dbReference>
<dbReference type="InterPro" id="IPR011037">
    <property type="entry name" value="Pyrv_Knase-like_insert_dom_sf"/>
</dbReference>